<evidence type="ECO:0000256" key="1">
    <source>
        <dbReference type="SAM" id="MobiDB-lite"/>
    </source>
</evidence>
<sequence length="60" mass="6571">MGRSGRNPRSPAAKVIPPSSQPDTSQKSWHYLIITGACPTGERATLASDIHIESVYLHRK</sequence>
<accession>A0ABP6CZB0</accession>
<keyword evidence="3" id="KW-1185">Reference proteome</keyword>
<proteinExistence type="predicted"/>
<reference evidence="3" key="1">
    <citation type="journal article" date="2019" name="Int. J. Syst. Evol. Microbiol.">
        <title>The Global Catalogue of Microorganisms (GCM) 10K type strain sequencing project: providing services to taxonomists for standard genome sequencing and annotation.</title>
        <authorList>
            <consortium name="The Broad Institute Genomics Platform"/>
            <consortium name="The Broad Institute Genome Sequencing Center for Infectious Disease"/>
            <person name="Wu L."/>
            <person name="Ma J."/>
        </authorList>
    </citation>
    <scope>NUCLEOTIDE SEQUENCE [LARGE SCALE GENOMIC DNA]</scope>
    <source>
        <strain evidence="3">JCM 4524</strain>
    </source>
</reference>
<comment type="caution">
    <text evidence="2">The sequence shown here is derived from an EMBL/GenBank/DDBJ whole genome shotgun (WGS) entry which is preliminary data.</text>
</comment>
<gene>
    <name evidence="2" type="ORF">GCM10010307_20640</name>
</gene>
<protein>
    <submittedName>
        <fullName evidence="2">Uncharacterized protein</fullName>
    </submittedName>
</protein>
<evidence type="ECO:0000313" key="3">
    <source>
        <dbReference type="Proteomes" id="UP001500151"/>
    </source>
</evidence>
<dbReference type="EMBL" id="BAAASJ010000022">
    <property type="protein sequence ID" value="GAA2629655.1"/>
    <property type="molecule type" value="Genomic_DNA"/>
</dbReference>
<evidence type="ECO:0000313" key="2">
    <source>
        <dbReference type="EMBL" id="GAA2629655.1"/>
    </source>
</evidence>
<feature type="region of interest" description="Disordered" evidence="1">
    <location>
        <begin position="1"/>
        <end position="27"/>
    </location>
</feature>
<organism evidence="2 3">
    <name type="scientific">Streptomyces vastus</name>
    <dbReference type="NCBI Taxonomy" id="285451"/>
    <lineage>
        <taxon>Bacteria</taxon>
        <taxon>Bacillati</taxon>
        <taxon>Actinomycetota</taxon>
        <taxon>Actinomycetes</taxon>
        <taxon>Kitasatosporales</taxon>
        <taxon>Streptomycetaceae</taxon>
        <taxon>Streptomyces</taxon>
    </lineage>
</organism>
<dbReference type="Proteomes" id="UP001500151">
    <property type="component" value="Unassembled WGS sequence"/>
</dbReference>
<name>A0ABP6CZB0_9ACTN</name>